<accession>A0A0E0MUQ2</accession>
<dbReference type="GO" id="GO:0005516">
    <property type="term" value="F:calmodulin binding"/>
    <property type="evidence" value="ECO:0007669"/>
    <property type="project" value="UniProtKB-KW"/>
</dbReference>
<dbReference type="AlphaFoldDB" id="A0A0E0MUQ2"/>
<dbReference type="STRING" id="4529.A0A0E0MUQ2"/>
<sequence>MGARVLALLRWSNHAAKKALRALKALVKLQALVRGFLVRRQAAATLQSMQALIARRPPCAPTASAPAPPPISLTSTTLPFGPAARWYAAGEISPTTSPCIYSPY</sequence>
<dbReference type="PROSITE" id="PS50096">
    <property type="entry name" value="IQ"/>
    <property type="match status" value="1"/>
</dbReference>
<dbReference type="Pfam" id="PF00612">
    <property type="entry name" value="IQ"/>
    <property type="match status" value="1"/>
</dbReference>
<dbReference type="PANTHER" id="PTHR32295:SF290">
    <property type="entry name" value="OS01G0190500 PROTEIN"/>
    <property type="match status" value="1"/>
</dbReference>
<dbReference type="Proteomes" id="UP000008022">
    <property type="component" value="Unassembled WGS sequence"/>
</dbReference>
<reference evidence="3" key="2">
    <citation type="submission" date="2015-06" db="UniProtKB">
        <authorList>
            <consortium name="EnsemblPlants"/>
        </authorList>
    </citation>
    <scope>IDENTIFICATION</scope>
</reference>
<comment type="similarity">
    <text evidence="2">Belongs to the IQD family.</text>
</comment>
<proteinExistence type="inferred from homology"/>
<keyword evidence="1" id="KW-0112">Calmodulin-binding</keyword>
<evidence type="ECO:0008006" key="5">
    <source>
        <dbReference type="Google" id="ProtNLM"/>
    </source>
</evidence>
<reference evidence="4" key="1">
    <citation type="submission" date="2013-06" db="EMBL/GenBank/DDBJ databases">
        <authorList>
            <person name="Zhao Q."/>
        </authorList>
    </citation>
    <scope>NUCLEOTIDE SEQUENCE</scope>
    <source>
        <strain evidence="4">cv. W1943</strain>
    </source>
</reference>
<dbReference type="Gramene" id="ORUFI01G12440.1">
    <property type="protein sequence ID" value="ORUFI01G12440.1"/>
    <property type="gene ID" value="ORUFI01G12440"/>
</dbReference>
<evidence type="ECO:0000256" key="1">
    <source>
        <dbReference type="ARBA" id="ARBA00022860"/>
    </source>
</evidence>
<evidence type="ECO:0000256" key="2">
    <source>
        <dbReference type="ARBA" id="ARBA00024341"/>
    </source>
</evidence>
<evidence type="ECO:0000313" key="4">
    <source>
        <dbReference type="Proteomes" id="UP000008022"/>
    </source>
</evidence>
<dbReference type="PANTHER" id="PTHR32295">
    <property type="entry name" value="IQ-DOMAIN 5-RELATED"/>
    <property type="match status" value="1"/>
</dbReference>
<evidence type="ECO:0000313" key="3">
    <source>
        <dbReference type="EnsemblPlants" id="ORUFI01G12440.1"/>
    </source>
</evidence>
<dbReference type="InterPro" id="IPR000048">
    <property type="entry name" value="IQ_motif_EF-hand-BS"/>
</dbReference>
<name>A0A0E0MUQ2_ORYRU</name>
<organism evidence="3 4">
    <name type="scientific">Oryza rufipogon</name>
    <name type="common">Brownbeard rice</name>
    <name type="synonym">Asian wild rice</name>
    <dbReference type="NCBI Taxonomy" id="4529"/>
    <lineage>
        <taxon>Eukaryota</taxon>
        <taxon>Viridiplantae</taxon>
        <taxon>Streptophyta</taxon>
        <taxon>Embryophyta</taxon>
        <taxon>Tracheophyta</taxon>
        <taxon>Spermatophyta</taxon>
        <taxon>Magnoliopsida</taxon>
        <taxon>Liliopsida</taxon>
        <taxon>Poales</taxon>
        <taxon>Poaceae</taxon>
        <taxon>BOP clade</taxon>
        <taxon>Oryzoideae</taxon>
        <taxon>Oryzeae</taxon>
        <taxon>Oryzinae</taxon>
        <taxon>Oryza</taxon>
    </lineage>
</organism>
<keyword evidence="4" id="KW-1185">Reference proteome</keyword>
<dbReference type="HOGENOM" id="CLU_2254553_0_0_1"/>
<dbReference type="EnsemblPlants" id="ORUFI01G12440.1">
    <property type="protein sequence ID" value="ORUFI01G12440.1"/>
    <property type="gene ID" value="ORUFI01G12440"/>
</dbReference>
<protein>
    <recommendedName>
        <fullName evidence="5">DUF4005 domain-containing protein</fullName>
    </recommendedName>
</protein>